<accession>A0ABY9DWD9</accession>
<evidence type="ECO:0000256" key="3">
    <source>
        <dbReference type="RuleBase" id="RU003718"/>
    </source>
</evidence>
<evidence type="ECO:0000256" key="4">
    <source>
        <dbReference type="RuleBase" id="RU362057"/>
    </source>
</evidence>
<dbReference type="Proteomes" id="UP001227230">
    <property type="component" value="Chromosome 18"/>
</dbReference>
<keyword evidence="6" id="KW-1185">Reference proteome</keyword>
<comment type="similarity">
    <text evidence="1 3">Belongs to the UDP-glycosyltransferase family.</text>
</comment>
<dbReference type="InterPro" id="IPR050481">
    <property type="entry name" value="UDP-glycosyltransf_plant"/>
</dbReference>
<dbReference type="Gene3D" id="3.40.50.2000">
    <property type="entry name" value="Glycogen Phosphorylase B"/>
    <property type="match status" value="2"/>
</dbReference>
<dbReference type="CDD" id="cd03784">
    <property type="entry name" value="GT1_Gtf-like"/>
    <property type="match status" value="1"/>
</dbReference>
<dbReference type="SUPFAM" id="SSF53756">
    <property type="entry name" value="UDP-Glycosyltransferase/glycogen phosphorylase"/>
    <property type="match status" value="1"/>
</dbReference>
<dbReference type="EMBL" id="CP126665">
    <property type="protein sequence ID" value="WKA11398.1"/>
    <property type="molecule type" value="Genomic_DNA"/>
</dbReference>
<keyword evidence="3" id="KW-0328">Glycosyltransferase</keyword>
<dbReference type="InterPro" id="IPR002213">
    <property type="entry name" value="UDP_glucos_trans"/>
</dbReference>
<dbReference type="Pfam" id="PF00201">
    <property type="entry name" value="UDPGT"/>
    <property type="match status" value="1"/>
</dbReference>
<organism evidence="5 6">
    <name type="scientific">Vitis vinifera</name>
    <name type="common">Grape</name>
    <dbReference type="NCBI Taxonomy" id="29760"/>
    <lineage>
        <taxon>Eukaryota</taxon>
        <taxon>Viridiplantae</taxon>
        <taxon>Streptophyta</taxon>
        <taxon>Embryophyta</taxon>
        <taxon>Tracheophyta</taxon>
        <taxon>Spermatophyta</taxon>
        <taxon>Magnoliopsida</taxon>
        <taxon>eudicotyledons</taxon>
        <taxon>Gunneridae</taxon>
        <taxon>Pentapetalae</taxon>
        <taxon>rosids</taxon>
        <taxon>Vitales</taxon>
        <taxon>Vitaceae</taxon>
        <taxon>Viteae</taxon>
        <taxon>Vitis</taxon>
    </lineage>
</organism>
<name>A0ABY9DWD9_VITVI</name>
<dbReference type="PROSITE" id="PS00375">
    <property type="entry name" value="UDPGT"/>
    <property type="match status" value="1"/>
</dbReference>
<evidence type="ECO:0000313" key="5">
    <source>
        <dbReference type="EMBL" id="WKA11398.1"/>
    </source>
</evidence>
<sequence length="495" mass="54873">MEDAIVLYPAPGIGHVVSMIELGKLILRRYSHRFSITILLAPGPFDTPATTSYIDHISQTNPSISFHRFPYLSVDTSSSTRSHFAVLFEFIRLSASNVLHSLQQLSRVSTIRAFIIDYFCASALPAGRGLGIPTYYFLTSGAASIAAVLYFPTIHKQTEISNKSFKDMPTTFIHFPGLPPLQATRMLQPLLNRDDPAYDDMLYFSELFPKSDGLVINSFDDLEPIALKTIREGTCVPNGPTPSVYCIGPLIADTGEDESNISGNKTRHGCLSWLDTQPSQSVVFLCFGSKGTFSPAQMKEIANGLERSGKRFLWVVKNPPTTDKSKRIAVTADVDLNVLMPEGFLERTKDRGMVVKSWAPQVAVLNHPSVGGFVTHCGWNSVLEAVVAGVPMVAWPLYAEQHLNKAALVEVMKMAIGVEQRDEDMFVSGAEVERRVRELTECEEGRERERSRKMREMALAAWKEGVHPPLPLPNWLISGVKIDWNVSESSLLLSL</sequence>
<evidence type="ECO:0000313" key="6">
    <source>
        <dbReference type="Proteomes" id="UP001227230"/>
    </source>
</evidence>
<proteinExistence type="inferred from homology"/>
<keyword evidence="2 3" id="KW-0808">Transferase</keyword>
<dbReference type="PANTHER" id="PTHR48048">
    <property type="entry name" value="GLYCOSYLTRANSFERASE"/>
    <property type="match status" value="1"/>
</dbReference>
<evidence type="ECO:0000256" key="2">
    <source>
        <dbReference type="ARBA" id="ARBA00022679"/>
    </source>
</evidence>
<dbReference type="PANTHER" id="PTHR48048:SF20">
    <property type="entry name" value="GLYCOSYLTRANSFERASE"/>
    <property type="match status" value="1"/>
</dbReference>
<gene>
    <name evidence="5" type="ORF">VitviT2T_028899</name>
</gene>
<evidence type="ECO:0000256" key="1">
    <source>
        <dbReference type="ARBA" id="ARBA00009995"/>
    </source>
</evidence>
<dbReference type="EC" id="2.4.1.-" evidence="4"/>
<reference evidence="5 6" key="1">
    <citation type="journal article" date="2023" name="Hortic Res">
        <title>The complete reference genome for grapevine (Vitis vinifera L.) genetics and breeding.</title>
        <authorList>
            <person name="Shi X."/>
            <person name="Cao S."/>
            <person name="Wang X."/>
            <person name="Huang S."/>
            <person name="Wang Y."/>
            <person name="Liu Z."/>
            <person name="Liu W."/>
            <person name="Leng X."/>
            <person name="Peng Y."/>
            <person name="Wang N."/>
            <person name="Wang Y."/>
            <person name="Ma Z."/>
            <person name="Xu X."/>
            <person name="Zhang F."/>
            <person name="Xue H."/>
            <person name="Zhong H."/>
            <person name="Wang Y."/>
            <person name="Zhang K."/>
            <person name="Velt A."/>
            <person name="Avia K."/>
            <person name="Holtgrawe D."/>
            <person name="Grimplet J."/>
            <person name="Matus J.T."/>
            <person name="Ware D."/>
            <person name="Wu X."/>
            <person name="Wang H."/>
            <person name="Liu C."/>
            <person name="Fang Y."/>
            <person name="Rustenholz C."/>
            <person name="Cheng Z."/>
            <person name="Xiao H."/>
            <person name="Zhou Y."/>
        </authorList>
    </citation>
    <scope>NUCLEOTIDE SEQUENCE [LARGE SCALE GENOMIC DNA]</scope>
    <source>
        <strain evidence="6">cv. Pinot noir / PN40024</strain>
        <tissue evidence="5">Leaf</tissue>
    </source>
</reference>
<dbReference type="InterPro" id="IPR035595">
    <property type="entry name" value="UDP_glycos_trans_CS"/>
</dbReference>
<protein>
    <recommendedName>
        <fullName evidence="4">Glycosyltransferase</fullName>
        <ecNumber evidence="4">2.4.1.-</ecNumber>
    </recommendedName>
</protein>